<protein>
    <submittedName>
        <fullName evidence="3">FecR domain-containing protein</fullName>
    </submittedName>
</protein>
<dbReference type="InterPro" id="IPR006860">
    <property type="entry name" value="FecR"/>
</dbReference>
<evidence type="ECO:0000256" key="1">
    <source>
        <dbReference type="SAM" id="Phobius"/>
    </source>
</evidence>
<dbReference type="PANTHER" id="PTHR30273:SF2">
    <property type="entry name" value="PROTEIN FECR"/>
    <property type="match status" value="1"/>
</dbReference>
<evidence type="ECO:0000259" key="2">
    <source>
        <dbReference type="Pfam" id="PF04773"/>
    </source>
</evidence>
<keyword evidence="1" id="KW-0812">Transmembrane</keyword>
<accession>A0A851GBE1</accession>
<evidence type="ECO:0000313" key="4">
    <source>
        <dbReference type="Proteomes" id="UP000557872"/>
    </source>
</evidence>
<sequence>MNRHQLEQQIQDCLDGRLSDTEQRELFSYLKQDPEAMRLYCLSSAMDTGLSRLAKGELSLSSDAENFAELAQRSQKQKMARVSILSAAAILAISLVVMRLFFVDSEQPPSVAFQTSPGTQFTLTHDGANNQPVGQSMQPGSRLRLSQGCTELNFGSGVKAIVMAPADLTLHSDKQLYLGQGTAWFHVPKGAEGFTVKTRELDIVDLGTEFGVLAKANDHDEVHVLDGKIEVTALRLRKESTTLIAGEARRIDPVGRLVTIPTKRENFLASLPSSLPFLHWSFDQQRGYQVSGNHPAAGEIHTKAIGSPLPVPGKNKEALSLNGKGQHVITDWQGFAGKRPRTVAFWLKIPAHADYRKNPGIVGWGDRTQKNGKWKVTLDNEGPHTPTQMRLSWGNSWITANQPIQPDQWQHITITSTGKLNAKGLPQADIYLNGHKAKTIPGAQGAREATAPKTTIITNQAVPLMIGCDLYPDIGKRKFFTGEIDELKIFDGYMSEKEAKHLFAQ</sequence>
<proteinExistence type="predicted"/>
<keyword evidence="1" id="KW-1133">Transmembrane helix</keyword>
<dbReference type="GO" id="GO:0016989">
    <property type="term" value="F:sigma factor antagonist activity"/>
    <property type="evidence" value="ECO:0007669"/>
    <property type="project" value="TreeGrafter"/>
</dbReference>
<reference evidence="3 4" key="1">
    <citation type="submission" date="2020-07" db="EMBL/GenBank/DDBJ databases">
        <title>Roseicoccus Jingziensis gen. nov., sp. nov., isolated from coastal seawater.</title>
        <authorList>
            <person name="Feng X."/>
        </authorList>
    </citation>
    <scope>NUCLEOTIDE SEQUENCE [LARGE SCALE GENOMIC DNA]</scope>
    <source>
        <strain evidence="3 4">N1E253</strain>
    </source>
</reference>
<feature type="domain" description="FecR protein" evidence="2">
    <location>
        <begin position="169"/>
        <end position="230"/>
    </location>
</feature>
<comment type="caution">
    <text evidence="3">The sequence shown here is derived from an EMBL/GenBank/DDBJ whole genome shotgun (WGS) entry which is preliminary data.</text>
</comment>
<keyword evidence="1" id="KW-0472">Membrane</keyword>
<dbReference type="Proteomes" id="UP000557872">
    <property type="component" value="Unassembled WGS sequence"/>
</dbReference>
<dbReference type="InterPro" id="IPR012373">
    <property type="entry name" value="Ferrdict_sens_TM"/>
</dbReference>
<dbReference type="Pfam" id="PF04773">
    <property type="entry name" value="FecR"/>
    <property type="match status" value="1"/>
</dbReference>
<dbReference type="EMBL" id="JACBAZ010000002">
    <property type="protein sequence ID" value="NWK55068.1"/>
    <property type="molecule type" value="Genomic_DNA"/>
</dbReference>
<feature type="transmembrane region" description="Helical" evidence="1">
    <location>
        <begin position="82"/>
        <end position="102"/>
    </location>
</feature>
<dbReference type="Pfam" id="PF13385">
    <property type="entry name" value="Laminin_G_3"/>
    <property type="match status" value="1"/>
</dbReference>
<evidence type="ECO:0000313" key="3">
    <source>
        <dbReference type="EMBL" id="NWK55068.1"/>
    </source>
</evidence>
<dbReference type="AlphaFoldDB" id="A0A851GBE1"/>
<name>A0A851GBE1_9BACT</name>
<dbReference type="Gene3D" id="2.60.120.1440">
    <property type="match status" value="1"/>
</dbReference>
<gene>
    <name evidence="3" type="ORF">HW115_05570</name>
</gene>
<organism evidence="3 4">
    <name type="scientific">Oceaniferula marina</name>
    <dbReference type="NCBI Taxonomy" id="2748318"/>
    <lineage>
        <taxon>Bacteria</taxon>
        <taxon>Pseudomonadati</taxon>
        <taxon>Verrucomicrobiota</taxon>
        <taxon>Verrucomicrobiia</taxon>
        <taxon>Verrucomicrobiales</taxon>
        <taxon>Verrucomicrobiaceae</taxon>
        <taxon>Oceaniferula</taxon>
    </lineage>
</organism>
<dbReference type="InterPro" id="IPR013320">
    <property type="entry name" value="ConA-like_dom_sf"/>
</dbReference>
<keyword evidence="4" id="KW-1185">Reference proteome</keyword>
<dbReference type="Gene3D" id="2.60.120.200">
    <property type="match status" value="1"/>
</dbReference>
<dbReference type="RefSeq" id="WP_178931609.1">
    <property type="nucleotide sequence ID" value="NZ_JACBAZ010000002.1"/>
</dbReference>
<dbReference type="PANTHER" id="PTHR30273">
    <property type="entry name" value="PERIPLASMIC SIGNAL SENSOR AND SIGMA FACTOR ACTIVATOR FECR-RELATED"/>
    <property type="match status" value="1"/>
</dbReference>
<dbReference type="SUPFAM" id="SSF49899">
    <property type="entry name" value="Concanavalin A-like lectins/glucanases"/>
    <property type="match status" value="1"/>
</dbReference>